<keyword evidence="3" id="KW-1185">Reference proteome</keyword>
<feature type="non-terminal residue" evidence="2">
    <location>
        <position position="206"/>
    </location>
</feature>
<gene>
    <name evidence="2" type="ORF">KI387_037026</name>
</gene>
<evidence type="ECO:0000256" key="1">
    <source>
        <dbReference type="SAM" id="MobiDB-lite"/>
    </source>
</evidence>
<feature type="region of interest" description="Disordered" evidence="1">
    <location>
        <begin position="1"/>
        <end position="105"/>
    </location>
</feature>
<protein>
    <submittedName>
        <fullName evidence="2">Uncharacterized protein</fullName>
    </submittedName>
</protein>
<dbReference type="OMA" id="CPYRACK"/>
<dbReference type="EMBL" id="JAHRHJ020000007">
    <property type="protein sequence ID" value="KAH9309115.1"/>
    <property type="molecule type" value="Genomic_DNA"/>
</dbReference>
<name>A0AA38FSA9_TAXCH</name>
<comment type="caution">
    <text evidence="2">The sequence shown here is derived from an EMBL/GenBank/DDBJ whole genome shotgun (WGS) entry which is preliminary data.</text>
</comment>
<dbReference type="Pfam" id="PF05142">
    <property type="entry name" value="DUF702"/>
    <property type="match status" value="1"/>
</dbReference>
<feature type="region of interest" description="Disordered" evidence="1">
    <location>
        <begin position="147"/>
        <end position="206"/>
    </location>
</feature>
<dbReference type="AlphaFoldDB" id="A0AA38FSA9"/>
<dbReference type="Proteomes" id="UP000824469">
    <property type="component" value="Unassembled WGS sequence"/>
</dbReference>
<reference evidence="2 3" key="1">
    <citation type="journal article" date="2021" name="Nat. Plants">
        <title>The Taxus genome provides insights into paclitaxel biosynthesis.</title>
        <authorList>
            <person name="Xiong X."/>
            <person name="Gou J."/>
            <person name="Liao Q."/>
            <person name="Li Y."/>
            <person name="Zhou Q."/>
            <person name="Bi G."/>
            <person name="Li C."/>
            <person name="Du R."/>
            <person name="Wang X."/>
            <person name="Sun T."/>
            <person name="Guo L."/>
            <person name="Liang H."/>
            <person name="Lu P."/>
            <person name="Wu Y."/>
            <person name="Zhang Z."/>
            <person name="Ro D.K."/>
            <person name="Shang Y."/>
            <person name="Huang S."/>
            <person name="Yan J."/>
        </authorList>
    </citation>
    <scope>NUCLEOTIDE SEQUENCE [LARGE SCALE GENOMIC DNA]</scope>
    <source>
        <strain evidence="2">Ta-2019</strain>
    </source>
</reference>
<sequence>MEGLSNNSNSNGTPATRTPTPSPSKSSAVPTPMPPKAEEEEDEEEVTPAAPAAAAAESKPSLQMANPVRLSGPSITTTPSPSINHTTPRNNSAEAPKSLRGLNKPKCSECGNVARSRCPFQACKSCCVKAKNPCHIHVLKQSLSYPEKPPLQSSTLFDQQRTTTSSNTLSHAVSSRPYHTPALHHTHPHLPGSLTPIRVKRPLSRK</sequence>
<dbReference type="PANTHER" id="PTHR35696">
    <property type="entry name" value="ELECTRON CARRIER/IRON ION-BINDING PROTEIN"/>
    <property type="match status" value="1"/>
</dbReference>
<feature type="compositionally biased region" description="Polar residues" evidence="1">
    <location>
        <begin position="1"/>
        <end position="12"/>
    </location>
</feature>
<dbReference type="PANTHER" id="PTHR35696:SF1">
    <property type="entry name" value="ELECTRON CARRIER_IRON ION-BINDING PROTEIN"/>
    <property type="match status" value="1"/>
</dbReference>
<organism evidence="2 3">
    <name type="scientific">Taxus chinensis</name>
    <name type="common">Chinese yew</name>
    <name type="synonym">Taxus wallichiana var. chinensis</name>
    <dbReference type="NCBI Taxonomy" id="29808"/>
    <lineage>
        <taxon>Eukaryota</taxon>
        <taxon>Viridiplantae</taxon>
        <taxon>Streptophyta</taxon>
        <taxon>Embryophyta</taxon>
        <taxon>Tracheophyta</taxon>
        <taxon>Spermatophyta</taxon>
        <taxon>Pinopsida</taxon>
        <taxon>Pinidae</taxon>
        <taxon>Conifers II</taxon>
        <taxon>Cupressales</taxon>
        <taxon>Taxaceae</taxon>
        <taxon>Taxus</taxon>
    </lineage>
</organism>
<feature type="compositionally biased region" description="Low complexity" evidence="1">
    <location>
        <begin position="71"/>
        <end position="88"/>
    </location>
</feature>
<evidence type="ECO:0000313" key="2">
    <source>
        <dbReference type="EMBL" id="KAH9309115.1"/>
    </source>
</evidence>
<feature type="compositionally biased region" description="Polar residues" evidence="1">
    <location>
        <begin position="151"/>
        <end position="173"/>
    </location>
</feature>
<proteinExistence type="predicted"/>
<accession>A0AA38FSA9</accession>
<feature type="compositionally biased region" description="Low complexity" evidence="1">
    <location>
        <begin position="47"/>
        <end position="57"/>
    </location>
</feature>
<evidence type="ECO:0000313" key="3">
    <source>
        <dbReference type="Proteomes" id="UP000824469"/>
    </source>
</evidence>
<feature type="compositionally biased region" description="Low complexity" evidence="1">
    <location>
        <begin position="13"/>
        <end position="30"/>
    </location>
</feature>